<name>A0A2V4WDX3_PAEBA</name>
<sequence length="360" mass="40634">MVNYLACKTPVSIFLLSLLLISGCSNNDTRSNTQSPSVNSPLSTRFGVVQTHEYLSITNTEYVNGTDSNDGMKMNVYTYELQSKTLNKMTDLPYNSQYPLTVVSLAEDTTYYSGEGKNKGDELFAYDMKTRQAKQLSSNLFAINAIIPDATENTLMMAAVQKGERPVKVMFLDKATQKISILNEQDSDTTTWDISYDPETEEAYAIQYSEEEQYEQMEKSNQTQKPMVPPSHTIIEINPVTKQTRPIITLKDEQILTLSTRGNQMLIATAKHINKLPIGYSLVDLKTGQRKELQLPIKASSELFLDKEGNGFYFLGEKGNGNTERGIYHYDMRTSEIETIFLQKEGFINNFTLISEPVSK</sequence>
<evidence type="ECO:0000313" key="3">
    <source>
        <dbReference type="Proteomes" id="UP000247790"/>
    </source>
</evidence>
<feature type="signal peptide" evidence="1">
    <location>
        <begin position="1"/>
        <end position="27"/>
    </location>
</feature>
<dbReference type="AlphaFoldDB" id="A0A2V4WDX3"/>
<comment type="caution">
    <text evidence="2">The sequence shown here is derived from an EMBL/GenBank/DDBJ whole genome shotgun (WGS) entry which is preliminary data.</text>
</comment>
<dbReference type="EMBL" id="QJSW01000005">
    <property type="protein sequence ID" value="PYE49683.1"/>
    <property type="molecule type" value="Genomic_DNA"/>
</dbReference>
<feature type="chain" id="PRO_5015836468" description="Lipoprotein" evidence="1">
    <location>
        <begin position="28"/>
        <end position="360"/>
    </location>
</feature>
<dbReference type="InterPro" id="IPR011044">
    <property type="entry name" value="Quino_amine_DH_bsu"/>
</dbReference>
<evidence type="ECO:0000256" key="1">
    <source>
        <dbReference type="SAM" id="SignalP"/>
    </source>
</evidence>
<dbReference type="SUPFAM" id="SSF50969">
    <property type="entry name" value="YVTN repeat-like/Quinoprotein amine dehydrogenase"/>
    <property type="match status" value="1"/>
</dbReference>
<dbReference type="Proteomes" id="UP000247790">
    <property type="component" value="Unassembled WGS sequence"/>
</dbReference>
<keyword evidence="1" id="KW-0732">Signal</keyword>
<accession>A0A2V4WDX3</accession>
<protein>
    <recommendedName>
        <fullName evidence="4">Lipoprotein</fullName>
    </recommendedName>
</protein>
<reference evidence="2 3" key="1">
    <citation type="submission" date="2018-06" db="EMBL/GenBank/DDBJ databases">
        <title>Genomic Encyclopedia of Type Strains, Phase III (KMG-III): the genomes of soil and plant-associated and newly described type strains.</title>
        <authorList>
            <person name="Whitman W."/>
        </authorList>
    </citation>
    <scope>NUCLEOTIDE SEQUENCE [LARGE SCALE GENOMIC DNA]</scope>
    <source>
        <strain evidence="2 3">CECT 7022</strain>
    </source>
</reference>
<organism evidence="2 3">
    <name type="scientific">Paenibacillus barcinonensis</name>
    <dbReference type="NCBI Taxonomy" id="198119"/>
    <lineage>
        <taxon>Bacteria</taxon>
        <taxon>Bacillati</taxon>
        <taxon>Bacillota</taxon>
        <taxon>Bacilli</taxon>
        <taxon>Bacillales</taxon>
        <taxon>Paenibacillaceae</taxon>
        <taxon>Paenibacillus</taxon>
    </lineage>
</organism>
<evidence type="ECO:0008006" key="4">
    <source>
        <dbReference type="Google" id="ProtNLM"/>
    </source>
</evidence>
<gene>
    <name evidence="2" type="ORF">DFQ00_105187</name>
</gene>
<evidence type="ECO:0000313" key="2">
    <source>
        <dbReference type="EMBL" id="PYE49683.1"/>
    </source>
</evidence>
<proteinExistence type="predicted"/>